<keyword evidence="4" id="KW-1185">Reference proteome</keyword>
<name>A0A448ZHX4_9STRA</name>
<accession>A0A448ZHX4</accession>
<gene>
    <name evidence="3" type="ORF">PSNMU_V1.4_AUG-EV-PASAV3_0085090</name>
</gene>
<evidence type="ECO:0000256" key="1">
    <source>
        <dbReference type="SAM" id="MobiDB-lite"/>
    </source>
</evidence>
<evidence type="ECO:0000313" key="4">
    <source>
        <dbReference type="Proteomes" id="UP000291116"/>
    </source>
</evidence>
<feature type="region of interest" description="Disordered" evidence="1">
    <location>
        <begin position="1"/>
        <end position="58"/>
    </location>
</feature>
<evidence type="ECO:0000256" key="2">
    <source>
        <dbReference type="SAM" id="Phobius"/>
    </source>
</evidence>
<protein>
    <recommendedName>
        <fullName evidence="5">Transmembrane protein</fullName>
    </recommendedName>
</protein>
<feature type="compositionally biased region" description="Basic and acidic residues" evidence="1">
    <location>
        <begin position="182"/>
        <end position="210"/>
    </location>
</feature>
<proteinExistence type="predicted"/>
<dbReference type="EMBL" id="CAACVS010000366">
    <property type="protein sequence ID" value="VEU41581.1"/>
    <property type="molecule type" value="Genomic_DNA"/>
</dbReference>
<evidence type="ECO:0000313" key="3">
    <source>
        <dbReference type="EMBL" id="VEU41581.1"/>
    </source>
</evidence>
<feature type="region of interest" description="Disordered" evidence="1">
    <location>
        <begin position="359"/>
        <end position="383"/>
    </location>
</feature>
<feature type="compositionally biased region" description="Low complexity" evidence="1">
    <location>
        <begin position="36"/>
        <end position="53"/>
    </location>
</feature>
<keyword evidence="2" id="KW-0472">Membrane</keyword>
<feature type="transmembrane region" description="Helical" evidence="2">
    <location>
        <begin position="297"/>
        <end position="314"/>
    </location>
</feature>
<sequence length="521" mass="59137">MDLSETEKVEGESPRTRAPVPVDGESLNVGPSSGFHWSSSKVSHASSHASLHVSPHKDSHVGGLHFYESTCSTSDESGDNLGGESDSPGNRFHEIPSTLEFTREKEEDDHTCMSYISPSSLRTEIEMEGGDLPQLPFFAREDDGYERKDEVEREIECKIEHEVQREVQHKDEHEYEDVVLHEHEHEHLSQRQRETEREQQDDQRSIKQDHPPVSVRDYCASSPGITRPVDSKPMTGTDRLFGFRRRFNVLLDAGIPNASPEEFPSRSRVLSVPSSVPRSRSLRSGPLQRFCFRGRTSLRFALVFGTMLFIFLSIHDNMRSSRRYYRELDQLLSSDTVGSNRRDEIAFPFVQLRVREPAGGISHTNEHGSDTNQQSSGDGRSRLPKFVVSRVEPSLRNKANANANARNAVGGGAHNNLAMARGKEHSRPLFVPGVPFPTGGVHKPLERFVFEDSRKPLSHHPQDQHRGLRFLLSLPPRAIWMISLVLVALVLDKRWREGRVRRTRGLPLSRTEERRERKNSC</sequence>
<reference evidence="3 4" key="1">
    <citation type="submission" date="2019-01" db="EMBL/GenBank/DDBJ databases">
        <authorList>
            <person name="Ferrante I. M."/>
        </authorList>
    </citation>
    <scope>NUCLEOTIDE SEQUENCE [LARGE SCALE GENOMIC DNA]</scope>
    <source>
        <strain evidence="3 4">B856</strain>
    </source>
</reference>
<feature type="compositionally biased region" description="Basic and acidic residues" evidence="1">
    <location>
        <begin position="1"/>
        <end position="15"/>
    </location>
</feature>
<keyword evidence="2" id="KW-0812">Transmembrane</keyword>
<feature type="region of interest" description="Disordered" evidence="1">
    <location>
        <begin position="182"/>
        <end position="233"/>
    </location>
</feature>
<dbReference type="Proteomes" id="UP000291116">
    <property type="component" value="Unassembled WGS sequence"/>
</dbReference>
<organism evidence="3 4">
    <name type="scientific">Pseudo-nitzschia multistriata</name>
    <dbReference type="NCBI Taxonomy" id="183589"/>
    <lineage>
        <taxon>Eukaryota</taxon>
        <taxon>Sar</taxon>
        <taxon>Stramenopiles</taxon>
        <taxon>Ochrophyta</taxon>
        <taxon>Bacillariophyta</taxon>
        <taxon>Bacillariophyceae</taxon>
        <taxon>Bacillariophycidae</taxon>
        <taxon>Bacillariales</taxon>
        <taxon>Bacillariaceae</taxon>
        <taxon>Pseudo-nitzschia</taxon>
    </lineage>
</organism>
<feature type="region of interest" description="Disordered" evidence="1">
    <location>
        <begin position="70"/>
        <end position="93"/>
    </location>
</feature>
<dbReference type="AlphaFoldDB" id="A0A448ZHX4"/>
<keyword evidence="2" id="KW-1133">Transmembrane helix</keyword>
<evidence type="ECO:0008006" key="5">
    <source>
        <dbReference type="Google" id="ProtNLM"/>
    </source>
</evidence>